<dbReference type="InParanoid" id="S8F4R2"/>
<dbReference type="SMART" id="SM00297">
    <property type="entry name" value="BROMO"/>
    <property type="match status" value="2"/>
</dbReference>
<proteinExistence type="predicted"/>
<keyword evidence="7" id="KW-0539">Nucleus</keyword>
<dbReference type="InterPro" id="IPR036427">
    <property type="entry name" value="Bromodomain-like_sf"/>
</dbReference>
<feature type="compositionally biased region" description="Basic and acidic residues" evidence="9">
    <location>
        <begin position="571"/>
        <end position="589"/>
    </location>
</feature>
<feature type="domain" description="Bromo" evidence="10">
    <location>
        <begin position="224"/>
        <end position="294"/>
    </location>
</feature>
<evidence type="ECO:0000256" key="7">
    <source>
        <dbReference type="ARBA" id="ARBA00023242"/>
    </source>
</evidence>
<dbReference type="PROSITE" id="PS50014">
    <property type="entry name" value="BROMODOMAIN_2"/>
    <property type="match status" value="2"/>
</dbReference>
<dbReference type="PANTHER" id="PTHR16062">
    <property type="entry name" value="SWI/SNF-RELATED"/>
    <property type="match status" value="1"/>
</dbReference>
<feature type="compositionally biased region" description="Basic residues" evidence="9">
    <location>
        <begin position="590"/>
        <end position="603"/>
    </location>
</feature>
<evidence type="ECO:0000256" key="9">
    <source>
        <dbReference type="SAM" id="MobiDB-lite"/>
    </source>
</evidence>
<name>S8F4R2_FOMSC</name>
<dbReference type="GO" id="GO:0003682">
    <property type="term" value="F:chromatin binding"/>
    <property type="evidence" value="ECO:0007669"/>
    <property type="project" value="TreeGrafter"/>
</dbReference>
<feature type="compositionally biased region" description="Basic and acidic residues" evidence="9">
    <location>
        <begin position="43"/>
        <end position="59"/>
    </location>
</feature>
<keyword evidence="6" id="KW-0804">Transcription</keyword>
<dbReference type="GO" id="GO:0006338">
    <property type="term" value="P:chromatin remodeling"/>
    <property type="evidence" value="ECO:0007669"/>
    <property type="project" value="InterPro"/>
</dbReference>
<feature type="compositionally biased region" description="Basic and acidic residues" evidence="9">
    <location>
        <begin position="181"/>
        <end position="198"/>
    </location>
</feature>
<evidence type="ECO:0000256" key="2">
    <source>
        <dbReference type="ARBA" id="ARBA00022737"/>
    </source>
</evidence>
<evidence type="ECO:0000256" key="1">
    <source>
        <dbReference type="ARBA" id="ARBA00004123"/>
    </source>
</evidence>
<feature type="region of interest" description="Disordered" evidence="9">
    <location>
        <begin position="169"/>
        <end position="208"/>
    </location>
</feature>
<dbReference type="GO" id="GO:0016586">
    <property type="term" value="C:RSC-type complex"/>
    <property type="evidence" value="ECO:0007669"/>
    <property type="project" value="InterPro"/>
</dbReference>
<feature type="region of interest" description="Disordered" evidence="9">
    <location>
        <begin position="1"/>
        <end position="59"/>
    </location>
</feature>
<evidence type="ECO:0000256" key="3">
    <source>
        <dbReference type="ARBA" id="ARBA00022853"/>
    </source>
</evidence>
<evidence type="ECO:0000313" key="11">
    <source>
        <dbReference type="EMBL" id="EPS96665.1"/>
    </source>
</evidence>
<dbReference type="Pfam" id="PF00439">
    <property type="entry name" value="Bromodomain"/>
    <property type="match status" value="2"/>
</dbReference>
<accession>S8F4R2</accession>
<dbReference type="Gene3D" id="1.20.920.10">
    <property type="entry name" value="Bromodomain-like"/>
    <property type="match status" value="2"/>
</dbReference>
<dbReference type="CDD" id="cd04369">
    <property type="entry name" value="Bromodomain"/>
    <property type="match status" value="1"/>
</dbReference>
<keyword evidence="12" id="KW-1185">Reference proteome</keyword>
<feature type="region of interest" description="Disordered" evidence="9">
    <location>
        <begin position="447"/>
        <end position="496"/>
    </location>
</feature>
<dbReference type="InterPro" id="IPR037382">
    <property type="entry name" value="Rsc/polybromo"/>
</dbReference>
<dbReference type="STRING" id="743788.S8F4R2"/>
<dbReference type="Proteomes" id="UP000015241">
    <property type="component" value="Unassembled WGS sequence"/>
</dbReference>
<sequence>MSKREASQIAAAAGVDIDAPRAKRRKDAAPDSKQSTGASSADAAKKEGEGSELPKRDSPAVVHEKGLTLWTVVKDAVDKEGRPLSVDFMRLPSKRQYPDYYVQIKKPIALDDIKAQLDHLAYATFHDIKHDLETCFRNAKRYNIRESQIFQDAKVLHKIVKKEYAKMTGTTEEAAEDDGEDHPPDSAVHEGGSDDEGSKKKKPPNMNRLLKTRLQKLVEKADATGRVLSTEFMELPNKKQWPIYYKTTKRPQCLESIFKRLKRKEYHTSQELANDVELVFSNALDFNQEHTEIWEDAMVLRDHFRHLMSDLPPPHTIPAYAESHPTKLKLKVPAPHHPSAASPPVPAPAQPQPVPGTLKIRAHHPTANGTLPHAPPPGEPSKSPSVPAKLSPASASPIPPASALSVMPAPVPAVAQLKATAPGGMVGPGVYPQTSYTPYGQYAHPGYQQPATTPSVTPATLAPAPSVSPVQAPAAPPAATTAPADPPSPPSDPQNHRTLKSVALLTTPRGRRLRLDHTDGVRTWAVRLVGETGVRVSGVRFFRVEGDDGESSDEEPAARKANDEEDYDGDAGERPKAEEAVKEKEEQKPEKRKRGRPPKKKKHQQPEQETVAGSEEAHAKEASPKRKGKAPAKLLRGEVRVKLNGVVVKSADGAKGEWELALPIGPSVVEIGEKGGTPWKVHLDRLPV</sequence>
<keyword evidence="4" id="KW-0805">Transcription regulation</keyword>
<dbReference type="OrthoDB" id="6017at2759"/>
<reference evidence="11 12" key="1">
    <citation type="journal article" date="2012" name="Science">
        <title>The Paleozoic origin of enzymatic lignin decomposition reconstructed from 31 fungal genomes.</title>
        <authorList>
            <person name="Floudas D."/>
            <person name="Binder M."/>
            <person name="Riley R."/>
            <person name="Barry K."/>
            <person name="Blanchette R.A."/>
            <person name="Henrissat B."/>
            <person name="Martinez A.T."/>
            <person name="Otillar R."/>
            <person name="Spatafora J.W."/>
            <person name="Yadav J.S."/>
            <person name="Aerts A."/>
            <person name="Benoit I."/>
            <person name="Boyd A."/>
            <person name="Carlson A."/>
            <person name="Copeland A."/>
            <person name="Coutinho P.M."/>
            <person name="de Vries R.P."/>
            <person name="Ferreira P."/>
            <person name="Findley K."/>
            <person name="Foster B."/>
            <person name="Gaskell J."/>
            <person name="Glotzer D."/>
            <person name="Gorecki P."/>
            <person name="Heitman J."/>
            <person name="Hesse C."/>
            <person name="Hori C."/>
            <person name="Igarashi K."/>
            <person name="Jurgens J.A."/>
            <person name="Kallen N."/>
            <person name="Kersten P."/>
            <person name="Kohler A."/>
            <person name="Kuees U."/>
            <person name="Kumar T.K.A."/>
            <person name="Kuo A."/>
            <person name="LaButti K."/>
            <person name="Larrondo L.F."/>
            <person name="Lindquist E."/>
            <person name="Ling A."/>
            <person name="Lombard V."/>
            <person name="Lucas S."/>
            <person name="Lundell T."/>
            <person name="Martin R."/>
            <person name="McLaughlin D.J."/>
            <person name="Morgenstern I."/>
            <person name="Morin E."/>
            <person name="Murat C."/>
            <person name="Nagy L.G."/>
            <person name="Nolan M."/>
            <person name="Ohm R.A."/>
            <person name="Patyshakuliyeva A."/>
            <person name="Rokas A."/>
            <person name="Ruiz-Duenas F.J."/>
            <person name="Sabat G."/>
            <person name="Salamov A."/>
            <person name="Samejima M."/>
            <person name="Schmutz J."/>
            <person name="Slot J.C."/>
            <person name="St John F."/>
            <person name="Stenlid J."/>
            <person name="Sun H."/>
            <person name="Sun S."/>
            <person name="Syed K."/>
            <person name="Tsang A."/>
            <person name="Wiebenga A."/>
            <person name="Young D."/>
            <person name="Pisabarro A."/>
            <person name="Eastwood D.C."/>
            <person name="Martin F."/>
            <person name="Cullen D."/>
            <person name="Grigoriev I.V."/>
            <person name="Hibbett D.S."/>
        </authorList>
    </citation>
    <scope>NUCLEOTIDE SEQUENCE</scope>
    <source>
        <strain evidence="12">FP-58527</strain>
    </source>
</reference>
<organism evidence="11 12">
    <name type="scientific">Fomitopsis schrenkii</name>
    <name type="common">Brown rot fungus</name>
    <dbReference type="NCBI Taxonomy" id="2126942"/>
    <lineage>
        <taxon>Eukaryota</taxon>
        <taxon>Fungi</taxon>
        <taxon>Dikarya</taxon>
        <taxon>Basidiomycota</taxon>
        <taxon>Agaricomycotina</taxon>
        <taxon>Agaricomycetes</taxon>
        <taxon>Polyporales</taxon>
        <taxon>Fomitopsis</taxon>
    </lineage>
</organism>
<feature type="compositionally biased region" description="Pro residues" evidence="9">
    <location>
        <begin position="341"/>
        <end position="354"/>
    </location>
</feature>
<gene>
    <name evidence="11" type="ORF">FOMPIDRAFT_1038082</name>
</gene>
<comment type="subcellular location">
    <subcellularLocation>
        <location evidence="1">Nucleus</location>
    </subcellularLocation>
</comment>
<evidence type="ECO:0000256" key="6">
    <source>
        <dbReference type="ARBA" id="ARBA00023163"/>
    </source>
</evidence>
<dbReference type="EMBL" id="KE504185">
    <property type="protein sequence ID" value="EPS96665.1"/>
    <property type="molecule type" value="Genomic_DNA"/>
</dbReference>
<dbReference type="AlphaFoldDB" id="S8F4R2"/>
<evidence type="ECO:0000313" key="12">
    <source>
        <dbReference type="Proteomes" id="UP000015241"/>
    </source>
</evidence>
<feature type="region of interest" description="Disordered" evidence="9">
    <location>
        <begin position="546"/>
        <end position="633"/>
    </location>
</feature>
<feature type="compositionally biased region" description="Polar residues" evidence="9">
    <location>
        <begin position="449"/>
        <end position="458"/>
    </location>
</feature>
<evidence type="ECO:0000256" key="8">
    <source>
        <dbReference type="PROSITE-ProRule" id="PRU00035"/>
    </source>
</evidence>
<dbReference type="PRINTS" id="PR00503">
    <property type="entry name" value="BROMODOMAIN"/>
</dbReference>
<protein>
    <recommendedName>
        <fullName evidence="10">Bromo domain-containing protein</fullName>
    </recommendedName>
</protein>
<feature type="region of interest" description="Disordered" evidence="9">
    <location>
        <begin position="330"/>
        <end position="402"/>
    </location>
</feature>
<keyword evidence="5 8" id="KW-0103">Bromodomain</keyword>
<evidence type="ECO:0000256" key="4">
    <source>
        <dbReference type="ARBA" id="ARBA00023015"/>
    </source>
</evidence>
<feature type="compositionally biased region" description="Low complexity" evidence="9">
    <location>
        <begin position="380"/>
        <end position="402"/>
    </location>
</feature>
<feature type="compositionally biased region" description="Basic and acidic residues" evidence="9">
    <location>
        <begin position="615"/>
        <end position="624"/>
    </location>
</feature>
<dbReference type="GO" id="GO:0006368">
    <property type="term" value="P:transcription elongation by RNA polymerase II"/>
    <property type="evidence" value="ECO:0007669"/>
    <property type="project" value="TreeGrafter"/>
</dbReference>
<feature type="compositionally biased region" description="Low complexity" evidence="9">
    <location>
        <begin position="462"/>
        <end position="483"/>
    </location>
</feature>
<dbReference type="HOGENOM" id="CLU_022941_0_0_1"/>
<evidence type="ECO:0000259" key="10">
    <source>
        <dbReference type="PROSITE" id="PS50014"/>
    </source>
</evidence>
<keyword evidence="2" id="KW-0677">Repeat</keyword>
<feature type="domain" description="Bromo" evidence="10">
    <location>
        <begin position="80"/>
        <end position="150"/>
    </location>
</feature>
<dbReference type="eggNOG" id="KOG1827">
    <property type="taxonomic scope" value="Eukaryota"/>
</dbReference>
<dbReference type="InterPro" id="IPR001487">
    <property type="entry name" value="Bromodomain"/>
</dbReference>
<dbReference type="PANTHER" id="PTHR16062:SF19">
    <property type="entry name" value="PROTEIN POLYBROMO-1"/>
    <property type="match status" value="1"/>
</dbReference>
<evidence type="ECO:0000256" key="5">
    <source>
        <dbReference type="ARBA" id="ARBA00023117"/>
    </source>
</evidence>
<dbReference type="SUPFAM" id="SSF47370">
    <property type="entry name" value="Bromodomain"/>
    <property type="match status" value="2"/>
</dbReference>
<keyword evidence="3" id="KW-0156">Chromatin regulator</keyword>